<protein>
    <submittedName>
        <fullName evidence="2">Uncharacterized protein</fullName>
    </submittedName>
</protein>
<dbReference type="Proteomes" id="UP000653305">
    <property type="component" value="Unassembled WGS sequence"/>
</dbReference>
<dbReference type="EMBL" id="BMAC01001333">
    <property type="protein sequence ID" value="GFQ06894.1"/>
    <property type="molecule type" value="Genomic_DNA"/>
</dbReference>
<keyword evidence="3" id="KW-1185">Reference proteome</keyword>
<comment type="caution">
    <text evidence="2">The sequence shown here is derived from an EMBL/GenBank/DDBJ whole genome shotgun (WGS) entry which is preliminary data.</text>
</comment>
<proteinExistence type="predicted"/>
<keyword evidence="1" id="KW-1133">Transmembrane helix</keyword>
<accession>A0A830DG71</accession>
<evidence type="ECO:0000313" key="2">
    <source>
        <dbReference type="EMBL" id="GFQ06894.1"/>
    </source>
</evidence>
<sequence>MKRDGDREKGHDHRLVDENMIVLKMRIQELRMRDQENQAAPSNGWMEWENELCKNYDSDVYEAIGFLQILLMNTRPILVMGVVALIMCSTSTSLVIVLFYLLGIVM</sequence>
<dbReference type="PANTHER" id="PTHR33782">
    <property type="entry name" value="OS01G0121600 PROTEIN"/>
    <property type="match status" value="1"/>
</dbReference>
<evidence type="ECO:0000313" key="3">
    <source>
        <dbReference type="Proteomes" id="UP000653305"/>
    </source>
</evidence>
<feature type="transmembrane region" description="Helical" evidence="1">
    <location>
        <begin position="77"/>
        <end position="102"/>
    </location>
</feature>
<reference evidence="2" key="1">
    <citation type="submission" date="2020-07" db="EMBL/GenBank/DDBJ databases">
        <title>Ethylene signaling mediates host invasion by parasitic plants.</title>
        <authorList>
            <person name="Yoshida S."/>
        </authorList>
    </citation>
    <scope>NUCLEOTIDE SEQUENCE</scope>
    <source>
        <strain evidence="2">Okayama</strain>
    </source>
</reference>
<keyword evidence="1" id="KW-0812">Transmembrane</keyword>
<dbReference type="AlphaFoldDB" id="A0A830DG71"/>
<keyword evidence="1" id="KW-0472">Membrane</keyword>
<name>A0A830DG71_9LAMI</name>
<gene>
    <name evidence="2" type="ORF">PHJA_002833400</name>
</gene>
<dbReference type="OrthoDB" id="672819at2759"/>
<dbReference type="PANTHER" id="PTHR33782:SF5">
    <property type="entry name" value="MEDIATOR OF RNA POLYMERASE II TRANSCRIPTION SUBUNIT"/>
    <property type="match status" value="1"/>
</dbReference>
<organism evidence="2 3">
    <name type="scientific">Phtheirospermum japonicum</name>
    <dbReference type="NCBI Taxonomy" id="374723"/>
    <lineage>
        <taxon>Eukaryota</taxon>
        <taxon>Viridiplantae</taxon>
        <taxon>Streptophyta</taxon>
        <taxon>Embryophyta</taxon>
        <taxon>Tracheophyta</taxon>
        <taxon>Spermatophyta</taxon>
        <taxon>Magnoliopsida</taxon>
        <taxon>eudicotyledons</taxon>
        <taxon>Gunneridae</taxon>
        <taxon>Pentapetalae</taxon>
        <taxon>asterids</taxon>
        <taxon>lamiids</taxon>
        <taxon>Lamiales</taxon>
        <taxon>Orobanchaceae</taxon>
        <taxon>Orobanchaceae incertae sedis</taxon>
        <taxon>Phtheirospermum</taxon>
    </lineage>
</organism>
<evidence type="ECO:0000256" key="1">
    <source>
        <dbReference type="SAM" id="Phobius"/>
    </source>
</evidence>